<dbReference type="InterPro" id="IPR050960">
    <property type="entry name" value="AB_hydrolase_4_sf"/>
</dbReference>
<keyword evidence="5" id="KW-1185">Reference proteome</keyword>
<dbReference type="GO" id="GO:0051793">
    <property type="term" value="P:medium-chain fatty acid catabolic process"/>
    <property type="evidence" value="ECO:0007669"/>
    <property type="project" value="TreeGrafter"/>
</dbReference>
<evidence type="ECO:0000313" key="4">
    <source>
        <dbReference type="EMBL" id="TID28059.1"/>
    </source>
</evidence>
<feature type="transmembrane region" description="Helical" evidence="2">
    <location>
        <begin position="20"/>
        <end position="39"/>
    </location>
</feature>
<keyword evidence="2" id="KW-0472">Membrane</keyword>
<dbReference type="GO" id="GO:0047372">
    <property type="term" value="F:monoacylglycerol lipase activity"/>
    <property type="evidence" value="ECO:0007669"/>
    <property type="project" value="TreeGrafter"/>
</dbReference>
<organism evidence="4 5">
    <name type="scientific">Pichia inconspicua</name>
    <dbReference type="NCBI Taxonomy" id="52247"/>
    <lineage>
        <taxon>Eukaryota</taxon>
        <taxon>Fungi</taxon>
        <taxon>Dikarya</taxon>
        <taxon>Ascomycota</taxon>
        <taxon>Saccharomycotina</taxon>
        <taxon>Pichiomycetes</taxon>
        <taxon>Pichiales</taxon>
        <taxon>Pichiaceae</taxon>
        <taxon>Pichia</taxon>
    </lineage>
</organism>
<dbReference type="Pfam" id="PF00561">
    <property type="entry name" value="Abhydrolase_1"/>
    <property type="match status" value="1"/>
</dbReference>
<keyword evidence="2" id="KW-1133">Transmembrane helix</keyword>
<dbReference type="InterPro" id="IPR029058">
    <property type="entry name" value="AB_hydrolase_fold"/>
</dbReference>
<dbReference type="AlphaFoldDB" id="A0A4T0X0H7"/>
<dbReference type="EMBL" id="SELW01000425">
    <property type="protein sequence ID" value="TID28059.1"/>
    <property type="molecule type" value="Genomic_DNA"/>
</dbReference>
<comment type="similarity">
    <text evidence="1">Belongs to the AB hydrolase superfamily. AB hydrolase 4 family.</text>
</comment>
<dbReference type="InterPro" id="IPR000952">
    <property type="entry name" value="AB_hydrolase_4_CS"/>
</dbReference>
<dbReference type="STRING" id="52247.A0A4T0X0H7"/>
<proteinExistence type="inferred from homology"/>
<name>A0A4T0X0H7_9ASCO</name>
<dbReference type="InterPro" id="IPR000073">
    <property type="entry name" value="AB_hydrolase_1"/>
</dbReference>
<comment type="caution">
    <text evidence="4">The sequence shown here is derived from an EMBL/GenBank/DDBJ whole genome shotgun (WGS) entry which is preliminary data.</text>
</comment>
<dbReference type="Gene3D" id="3.40.50.1820">
    <property type="entry name" value="alpha/beta hydrolase"/>
    <property type="match status" value="1"/>
</dbReference>
<evidence type="ECO:0000313" key="5">
    <source>
        <dbReference type="Proteomes" id="UP000307173"/>
    </source>
</evidence>
<evidence type="ECO:0000256" key="2">
    <source>
        <dbReference type="SAM" id="Phobius"/>
    </source>
</evidence>
<dbReference type="GO" id="GO:0008126">
    <property type="term" value="F:acetylesterase activity"/>
    <property type="evidence" value="ECO:0007669"/>
    <property type="project" value="TreeGrafter"/>
</dbReference>
<feature type="domain" description="AB hydrolase-1" evidence="3">
    <location>
        <begin position="182"/>
        <end position="399"/>
    </location>
</feature>
<sequence>MTRIVDRIYYIINKLGIPTSTFQDACVIIVIGFVLFWIFSNYNIINRVLPSYPDNPIQFINSKLDTPVCMEEFINENIPEFRKHAWSLFNPLLFNGHLQTIFAGMRRFRNTDVLYFERQIRYASDGGSVALDHVISKDHFDSINDIKKFIPPNQPAILDANIRYMSQKEIDNQSSDDTKAIVIALTGLSGSSAESYIRCLYKRLMQNKDFELYVINSRGCGNVKLSTPRLFCALWTKDVREIVDFFHKQYPNRKIYLFGVSLGSIVMANYLAEEGENSKVSLGVAVASIWDLRASSYFLENGFISSLLYSTAMTFPLLMLLKSHSNELLQNPFFKSQYTNDIVRKIWKLKDFDNIFTSKMFGFTCADDYYLNASPIYKIDKIRTPYINISALDDPITGGLQVGALPIDQVKHNPYISMVNTSLGGHVGFFKWSNTRWYADPLAKLYQLFHEEIVSQPKFEIQVDEKYLPKRPIIDGKLTL</sequence>
<accession>A0A4T0X0H7</accession>
<dbReference type="Proteomes" id="UP000307173">
    <property type="component" value="Unassembled WGS sequence"/>
</dbReference>
<reference evidence="4 5" key="1">
    <citation type="journal article" date="2019" name="Front. Genet.">
        <title>Whole-Genome Sequencing of the Opportunistic Yeast Pathogen Candida inconspicua Uncovers Its Hybrid Origin.</title>
        <authorList>
            <person name="Mixao V."/>
            <person name="Hansen A.P."/>
            <person name="Saus E."/>
            <person name="Boekhout T."/>
            <person name="Lass-Florl C."/>
            <person name="Gabaldon T."/>
        </authorList>
    </citation>
    <scope>NUCLEOTIDE SEQUENCE [LARGE SCALE GENOMIC DNA]</scope>
    <source>
        <strain evidence="4 5">CBS 180</strain>
    </source>
</reference>
<dbReference type="PANTHER" id="PTHR10794:SF63">
    <property type="entry name" value="ALPHA_BETA HYDROLASE 1, ISOFORM A"/>
    <property type="match status" value="1"/>
</dbReference>
<dbReference type="PANTHER" id="PTHR10794">
    <property type="entry name" value="ABHYDROLASE DOMAIN-CONTAINING PROTEIN"/>
    <property type="match status" value="1"/>
</dbReference>
<protein>
    <recommendedName>
        <fullName evidence="3">AB hydrolase-1 domain-containing protein</fullName>
    </recommendedName>
</protein>
<dbReference type="PROSITE" id="PS01133">
    <property type="entry name" value="UPF0017"/>
    <property type="match status" value="1"/>
</dbReference>
<dbReference type="SUPFAM" id="SSF53474">
    <property type="entry name" value="alpha/beta-Hydrolases"/>
    <property type="match status" value="1"/>
</dbReference>
<evidence type="ECO:0000256" key="1">
    <source>
        <dbReference type="ARBA" id="ARBA00010884"/>
    </source>
</evidence>
<gene>
    <name evidence="4" type="ORF">CANINC_002740</name>
</gene>
<dbReference type="OrthoDB" id="5954035at2759"/>
<evidence type="ECO:0000259" key="3">
    <source>
        <dbReference type="Pfam" id="PF00561"/>
    </source>
</evidence>
<keyword evidence="2" id="KW-0812">Transmembrane</keyword>
<dbReference type="GO" id="GO:0051792">
    <property type="term" value="P:medium-chain fatty acid biosynthetic process"/>
    <property type="evidence" value="ECO:0007669"/>
    <property type="project" value="TreeGrafter"/>
</dbReference>